<reference evidence="1 2" key="1">
    <citation type="submission" date="2024-07" db="EMBL/GenBank/DDBJ databases">
        <authorList>
            <person name="Yun M."/>
        </authorList>
    </citation>
    <scope>NUCLEOTIDE SEQUENCE [LARGE SCALE GENOMIC DNA]</scope>
    <source>
        <strain evidence="1 2">MS01</strain>
    </source>
</reference>
<dbReference type="InterPro" id="IPR027417">
    <property type="entry name" value="P-loop_NTPase"/>
</dbReference>
<dbReference type="SUPFAM" id="SSF52540">
    <property type="entry name" value="P-loop containing nucleoside triphosphate hydrolases"/>
    <property type="match status" value="1"/>
</dbReference>
<sequence length="221" mass="25140">MKIYDLGQIPDIHNMYFIYGKGGLGKTTIAKQFPGKKFIISLDYSTNAVNKESEFGGLFFEKSDYKNIQQLIMSVIEHASEGIKGVKYDTLILDDVTRLQDLVLQNIENSSKDGRANYYKLQNWLGELSETLKTSGLNIYATAHETEISDSVMKHYTADMNEKAFIRFTAAFDIVGRIYSDNGTRMIDVDIDSGNHVKNRIDNRKKILATELMTPEKKEEL</sequence>
<evidence type="ECO:0000313" key="2">
    <source>
        <dbReference type="Proteomes" id="UP001556617"/>
    </source>
</evidence>
<dbReference type="Proteomes" id="UP001556617">
    <property type="component" value="Unassembled WGS sequence"/>
</dbReference>
<accession>A0ABV3S3L6</accession>
<keyword evidence="2" id="KW-1185">Reference proteome</keyword>
<organism evidence="1 2">
    <name type="scientific">Leuconostoc aquikimchii</name>
    <dbReference type="NCBI Taxonomy" id="3236804"/>
    <lineage>
        <taxon>Bacteria</taxon>
        <taxon>Bacillati</taxon>
        <taxon>Bacillota</taxon>
        <taxon>Bacilli</taxon>
        <taxon>Lactobacillales</taxon>
        <taxon>Lactobacillaceae</taxon>
        <taxon>Leuconostoc</taxon>
    </lineage>
</organism>
<name>A0ABV3S3L6_9LACO</name>
<comment type="caution">
    <text evidence="1">The sequence shown here is derived from an EMBL/GenBank/DDBJ whole genome shotgun (WGS) entry which is preliminary data.</text>
</comment>
<dbReference type="NCBIfam" id="TIGR01618">
    <property type="entry name" value="phage_P_loop"/>
    <property type="match status" value="1"/>
</dbReference>
<evidence type="ECO:0000313" key="1">
    <source>
        <dbReference type="EMBL" id="MEX0380444.1"/>
    </source>
</evidence>
<proteinExistence type="predicted"/>
<protein>
    <submittedName>
        <fullName evidence="1">AAA family ATPase</fullName>
    </submittedName>
</protein>
<dbReference type="Pfam" id="PF13479">
    <property type="entry name" value="AAA_24"/>
    <property type="match status" value="1"/>
</dbReference>
<dbReference type="InterPro" id="IPR006505">
    <property type="entry name" value="Phage_nucleotide-bp"/>
</dbReference>
<dbReference type="EMBL" id="JBFPER010000001">
    <property type="protein sequence ID" value="MEX0380444.1"/>
    <property type="molecule type" value="Genomic_DNA"/>
</dbReference>
<dbReference type="RefSeq" id="WP_367973849.1">
    <property type="nucleotide sequence ID" value="NZ_JBFPEQ010000001.1"/>
</dbReference>
<gene>
    <name evidence="1" type="ORF">AB3K24_03650</name>
</gene>